<name>A0A397VIR6_9GLOM</name>
<sequence>MFDYTHVIQSFFVITKKSFLILLPLLFDQVTDFLKAPCNAREKYLNMVVTNYRVEDCALLTVIFPQIE</sequence>
<gene>
    <name evidence="1" type="ORF">C2G38_2075852</name>
</gene>
<reference evidence="1 2" key="1">
    <citation type="submission" date="2018-06" db="EMBL/GenBank/DDBJ databases">
        <title>Comparative genomics reveals the genomic features of Rhizophagus irregularis, R. cerebriforme, R. diaphanum and Gigaspora rosea, and their symbiotic lifestyle signature.</title>
        <authorList>
            <person name="Morin E."/>
            <person name="San Clemente H."/>
            <person name="Chen E.C.H."/>
            <person name="De La Providencia I."/>
            <person name="Hainaut M."/>
            <person name="Kuo A."/>
            <person name="Kohler A."/>
            <person name="Murat C."/>
            <person name="Tang N."/>
            <person name="Roy S."/>
            <person name="Loubradou J."/>
            <person name="Henrissat B."/>
            <person name="Grigoriev I.V."/>
            <person name="Corradi N."/>
            <person name="Roux C."/>
            <person name="Martin F.M."/>
        </authorList>
    </citation>
    <scope>NUCLEOTIDE SEQUENCE [LARGE SCALE GENOMIC DNA]</scope>
    <source>
        <strain evidence="1 2">DAOM 194757</strain>
    </source>
</reference>
<keyword evidence="2" id="KW-1185">Reference proteome</keyword>
<evidence type="ECO:0000313" key="1">
    <source>
        <dbReference type="EMBL" id="RIB22344.1"/>
    </source>
</evidence>
<proteinExistence type="predicted"/>
<protein>
    <submittedName>
        <fullName evidence="1">Uncharacterized protein</fullName>
    </submittedName>
</protein>
<dbReference type="EMBL" id="QKWP01000314">
    <property type="protein sequence ID" value="RIB22344.1"/>
    <property type="molecule type" value="Genomic_DNA"/>
</dbReference>
<organism evidence="1 2">
    <name type="scientific">Gigaspora rosea</name>
    <dbReference type="NCBI Taxonomy" id="44941"/>
    <lineage>
        <taxon>Eukaryota</taxon>
        <taxon>Fungi</taxon>
        <taxon>Fungi incertae sedis</taxon>
        <taxon>Mucoromycota</taxon>
        <taxon>Glomeromycotina</taxon>
        <taxon>Glomeromycetes</taxon>
        <taxon>Diversisporales</taxon>
        <taxon>Gigasporaceae</taxon>
        <taxon>Gigaspora</taxon>
    </lineage>
</organism>
<accession>A0A397VIR6</accession>
<evidence type="ECO:0000313" key="2">
    <source>
        <dbReference type="Proteomes" id="UP000266673"/>
    </source>
</evidence>
<dbReference type="AlphaFoldDB" id="A0A397VIR6"/>
<comment type="caution">
    <text evidence="1">The sequence shown here is derived from an EMBL/GenBank/DDBJ whole genome shotgun (WGS) entry which is preliminary data.</text>
</comment>
<dbReference type="Proteomes" id="UP000266673">
    <property type="component" value="Unassembled WGS sequence"/>
</dbReference>